<dbReference type="Proteomes" id="UP001529421">
    <property type="component" value="Unassembled WGS sequence"/>
</dbReference>
<gene>
    <name evidence="2" type="ORF">QUW28_05320</name>
</gene>
<keyword evidence="1" id="KW-1133">Transmembrane helix</keyword>
<reference evidence="2 3" key="2">
    <citation type="submission" date="2023-06" db="EMBL/GenBank/DDBJ databases">
        <authorList>
            <person name="Zeman M."/>
            <person name="Kubasova T."/>
            <person name="Jahodarova E."/>
            <person name="Nykrynova M."/>
            <person name="Rychlik I."/>
        </authorList>
    </citation>
    <scope>NUCLEOTIDE SEQUENCE [LARGE SCALE GENOMIC DNA]</scope>
    <source>
        <strain evidence="2 3">154_Feed</strain>
    </source>
</reference>
<accession>A0ABT7V8V1</accession>
<dbReference type="SUPFAM" id="SSF103473">
    <property type="entry name" value="MFS general substrate transporter"/>
    <property type="match status" value="1"/>
</dbReference>
<protein>
    <recommendedName>
        <fullName evidence="4">PTS EIIC type-1 domain-containing protein</fullName>
    </recommendedName>
</protein>
<comment type="caution">
    <text evidence="2">The sequence shown here is derived from an EMBL/GenBank/DDBJ whole genome shotgun (WGS) entry which is preliminary data.</text>
</comment>
<proteinExistence type="predicted"/>
<evidence type="ECO:0000313" key="3">
    <source>
        <dbReference type="Proteomes" id="UP001529421"/>
    </source>
</evidence>
<dbReference type="PANTHER" id="PTHR30175">
    <property type="entry name" value="PHOSPHOTRANSFERASE SYSTEM TRANSPORT PROTEIN"/>
    <property type="match status" value="1"/>
</dbReference>
<keyword evidence="1" id="KW-0812">Transmembrane</keyword>
<organism evidence="2 3">
    <name type="scientific">Enorma phocaeensis</name>
    <dbReference type="NCBI Taxonomy" id="1871019"/>
    <lineage>
        <taxon>Bacteria</taxon>
        <taxon>Bacillati</taxon>
        <taxon>Actinomycetota</taxon>
        <taxon>Coriobacteriia</taxon>
        <taxon>Coriobacteriales</taxon>
        <taxon>Coriobacteriaceae</taxon>
        <taxon>Enorma</taxon>
    </lineage>
</organism>
<reference evidence="3" key="1">
    <citation type="submission" date="2023-06" db="EMBL/GenBank/DDBJ databases">
        <title>Identification and characterization of horizontal gene transfer across gut microbiota members of farm animals based on homology search.</title>
        <authorList>
            <person name="Zeman M."/>
            <person name="Kubasova T."/>
            <person name="Jahodarova E."/>
            <person name="Nykrynova M."/>
            <person name="Rychlik I."/>
        </authorList>
    </citation>
    <scope>NUCLEOTIDE SEQUENCE [LARGE SCALE GENOMIC DNA]</scope>
    <source>
        <strain evidence="3">154_Feed</strain>
    </source>
</reference>
<dbReference type="EMBL" id="JAUDDZ010000005">
    <property type="protein sequence ID" value="MDM8274920.1"/>
    <property type="molecule type" value="Genomic_DNA"/>
</dbReference>
<dbReference type="PANTHER" id="PTHR30175:SF1">
    <property type="entry name" value="PTS SYSTEM ARBUTIN-, CELLOBIOSE-, AND SALICIN-SPECIFIC EIIBC COMPONENT-RELATED"/>
    <property type="match status" value="1"/>
</dbReference>
<dbReference type="InterPro" id="IPR036259">
    <property type="entry name" value="MFS_trans_sf"/>
</dbReference>
<evidence type="ECO:0000313" key="2">
    <source>
        <dbReference type="EMBL" id="MDM8274920.1"/>
    </source>
</evidence>
<evidence type="ECO:0008006" key="4">
    <source>
        <dbReference type="Google" id="ProtNLM"/>
    </source>
</evidence>
<feature type="transmembrane region" description="Helical" evidence="1">
    <location>
        <begin position="72"/>
        <end position="91"/>
    </location>
</feature>
<keyword evidence="3" id="KW-1185">Reference proteome</keyword>
<name>A0ABT7V8V1_9ACTN</name>
<dbReference type="InterPro" id="IPR050558">
    <property type="entry name" value="PTS_Sugar-Specific_Components"/>
</dbReference>
<keyword evidence="1" id="KW-0472">Membrane</keyword>
<evidence type="ECO:0000256" key="1">
    <source>
        <dbReference type="SAM" id="Phobius"/>
    </source>
</evidence>
<feature type="transmembrane region" description="Helical" evidence="1">
    <location>
        <begin position="27"/>
        <end position="60"/>
    </location>
</feature>
<sequence>MSASLPAFMGITEPAIFGVNLRFGRPFLFALCGGAAAGFAGALLGAASTGMGVAAIPGIVTYLYSAEAIRNYFIIHGVGMLVSGLLCWFFFDPNKAEAELEAKKAE</sequence>